<dbReference type="Proteomes" id="UP000005408">
    <property type="component" value="Unassembled WGS sequence"/>
</dbReference>
<keyword evidence="4" id="KW-1185">Reference proteome</keyword>
<reference evidence="3" key="1">
    <citation type="submission" date="2022-08" db="UniProtKB">
        <authorList>
            <consortium name="EnsemblMetazoa"/>
        </authorList>
    </citation>
    <scope>IDENTIFICATION</scope>
    <source>
        <strain evidence="3">05x7-T-G4-1.051#20</strain>
    </source>
</reference>
<dbReference type="GO" id="GO:0005525">
    <property type="term" value="F:GTP binding"/>
    <property type="evidence" value="ECO:0007669"/>
    <property type="project" value="InterPro"/>
</dbReference>
<proteinExistence type="inferred from homology"/>
<dbReference type="Gene3D" id="3.40.50.300">
    <property type="entry name" value="P-loop containing nucleotide triphosphate hydrolases"/>
    <property type="match status" value="1"/>
</dbReference>
<accession>A0A8W8M9M2</accession>
<comment type="similarity">
    <text evidence="1">Belongs to the IFI44 family.</text>
</comment>
<dbReference type="OMA" id="MCGISTE"/>
<sequence>MPELLKKSYRDQLVTWIGKTCHFRLLYKISRDGCSGPTFHQQCDGKGATVTVFYNTKNTIYGGYLSQSWNSSGGYINDPKAFLFRLQYNGSSNPLKFPVSDASKAGYGMGSYGPTFGSGQDIHSFTGQVQCSGKVFSLNGYLHGLGNGYNLNGQNVNTITNNSLSVTDMEVYLVIDGQKQDKPWREHLEWTSETLQELKGTLLDYTPMTETNVPAANILLIGQTGTGKSSFFNSINSIFRGKITSKAVTGRFEHSVTTMYRRYELKDIATKKVLNFRLCDTVGLQEQFAFDSQEFAFILCGNLPDCYQFNPLLPFSPDTPGYIKDPDLKDKIHCVAFVIDGSTMGVMSDPIQKQIKDLQVRVNYRGLPQAVLLTNIDKICPDVDDDVTNTFTSTAVCEAVNKAAEITGLSRDHVFPVKNYESERTLKTPMDILLMEALKQCLDFADEYMDEQLHRVATEKQKHLAKV</sequence>
<evidence type="ECO:0000256" key="1">
    <source>
        <dbReference type="ARBA" id="ARBA00009243"/>
    </source>
</evidence>
<dbReference type="SMART" id="SM00584">
    <property type="entry name" value="TLDc"/>
    <property type="match status" value="1"/>
</dbReference>
<dbReference type="Pfam" id="PF01926">
    <property type="entry name" value="MMR_HSR1"/>
    <property type="match status" value="1"/>
</dbReference>
<dbReference type="OrthoDB" id="9984961at2759"/>
<dbReference type="Pfam" id="PF07534">
    <property type="entry name" value="TLD"/>
    <property type="match status" value="1"/>
</dbReference>
<dbReference type="PROSITE" id="PS51886">
    <property type="entry name" value="TLDC"/>
    <property type="match status" value="1"/>
</dbReference>
<dbReference type="EnsemblMetazoa" id="G31191.2">
    <property type="protein sequence ID" value="G31191.2:cds"/>
    <property type="gene ID" value="G31191"/>
</dbReference>
<feature type="domain" description="TLDc" evidence="2">
    <location>
        <begin position="1"/>
        <end position="175"/>
    </location>
</feature>
<evidence type="ECO:0000259" key="2">
    <source>
        <dbReference type="PROSITE" id="PS51886"/>
    </source>
</evidence>
<dbReference type="InterPro" id="IPR025662">
    <property type="entry name" value="Sigma_54_int_dom_ATP-bd_1"/>
</dbReference>
<organism evidence="3 4">
    <name type="scientific">Magallana gigas</name>
    <name type="common">Pacific oyster</name>
    <name type="synonym">Crassostrea gigas</name>
    <dbReference type="NCBI Taxonomy" id="29159"/>
    <lineage>
        <taxon>Eukaryota</taxon>
        <taxon>Metazoa</taxon>
        <taxon>Spiralia</taxon>
        <taxon>Lophotrochozoa</taxon>
        <taxon>Mollusca</taxon>
        <taxon>Bivalvia</taxon>
        <taxon>Autobranchia</taxon>
        <taxon>Pteriomorphia</taxon>
        <taxon>Ostreida</taxon>
        <taxon>Ostreoidea</taxon>
        <taxon>Ostreidae</taxon>
        <taxon>Magallana</taxon>
    </lineage>
</organism>
<dbReference type="InterPro" id="IPR006073">
    <property type="entry name" value="GTP-bd"/>
</dbReference>
<evidence type="ECO:0000313" key="3">
    <source>
        <dbReference type="EnsemblMetazoa" id="G31191.2:cds"/>
    </source>
</evidence>
<dbReference type="InterPro" id="IPR006571">
    <property type="entry name" value="TLDc_dom"/>
</dbReference>
<dbReference type="PANTHER" id="PTHR14241:SF32">
    <property type="entry name" value="VWFA DOMAIN-CONTAINING PROTEIN-RELATED"/>
    <property type="match status" value="1"/>
</dbReference>
<dbReference type="SUPFAM" id="SSF52540">
    <property type="entry name" value="P-loop containing nucleoside triphosphate hydrolases"/>
    <property type="match status" value="1"/>
</dbReference>
<dbReference type="PANTHER" id="PTHR14241">
    <property type="entry name" value="INTERFERON-INDUCED PROTEIN 44"/>
    <property type="match status" value="1"/>
</dbReference>
<protein>
    <recommendedName>
        <fullName evidence="2">TLDc domain-containing protein</fullName>
    </recommendedName>
</protein>
<dbReference type="AlphaFoldDB" id="A0A8W8M9M2"/>
<evidence type="ECO:0000313" key="4">
    <source>
        <dbReference type="Proteomes" id="UP000005408"/>
    </source>
</evidence>
<name>A0A8W8M9M2_MAGGI</name>
<dbReference type="PROSITE" id="PS00675">
    <property type="entry name" value="SIGMA54_INTERACT_1"/>
    <property type="match status" value="1"/>
</dbReference>
<dbReference type="InterPro" id="IPR027417">
    <property type="entry name" value="P-loop_NTPase"/>
</dbReference>